<evidence type="ECO:0000313" key="2">
    <source>
        <dbReference type="Proteomes" id="UP001060215"/>
    </source>
</evidence>
<gene>
    <name evidence="1" type="ORF">LOK49_LG06G02221</name>
</gene>
<sequence length="178" mass="19275">MHANHLLLTEPIRMASILEPSRANFFPTMTKIVGTLGPRSRSIVKAGMSGGVAVGTTGRDFTPHVVKIKVGEGCFELLTLTGSPALNEVGGVRRTNRHLIIASFKQIIKKQLLKRHFVESSSANGMPGGDLDTTPMSTINAIAVEAYKKYILVSLINLGQVGFIFLLNHSISYLCLVE</sequence>
<comment type="caution">
    <text evidence="1">The sequence shown here is derived from an EMBL/GenBank/DDBJ whole genome shotgun (WGS) entry which is preliminary data.</text>
</comment>
<dbReference type="Proteomes" id="UP001060215">
    <property type="component" value="Chromosome 5"/>
</dbReference>
<accession>A0ACC0HC51</accession>
<evidence type="ECO:0000313" key="1">
    <source>
        <dbReference type="EMBL" id="KAI8011132.1"/>
    </source>
</evidence>
<keyword evidence="2" id="KW-1185">Reference proteome</keyword>
<keyword evidence="1" id="KW-0808">Transferase</keyword>
<proteinExistence type="predicted"/>
<protein>
    <submittedName>
        <fullName evidence="1">Pyruvate kinase 2, cytosolic</fullName>
    </submittedName>
</protein>
<organism evidence="1 2">
    <name type="scientific">Camellia lanceoleosa</name>
    <dbReference type="NCBI Taxonomy" id="1840588"/>
    <lineage>
        <taxon>Eukaryota</taxon>
        <taxon>Viridiplantae</taxon>
        <taxon>Streptophyta</taxon>
        <taxon>Embryophyta</taxon>
        <taxon>Tracheophyta</taxon>
        <taxon>Spermatophyta</taxon>
        <taxon>Magnoliopsida</taxon>
        <taxon>eudicotyledons</taxon>
        <taxon>Gunneridae</taxon>
        <taxon>Pentapetalae</taxon>
        <taxon>asterids</taxon>
        <taxon>Ericales</taxon>
        <taxon>Theaceae</taxon>
        <taxon>Camellia</taxon>
    </lineage>
</organism>
<name>A0ACC0HC51_9ERIC</name>
<dbReference type="EMBL" id="CM045762">
    <property type="protein sequence ID" value="KAI8011132.1"/>
    <property type="molecule type" value="Genomic_DNA"/>
</dbReference>
<keyword evidence="1" id="KW-0418">Kinase</keyword>
<reference evidence="1 2" key="1">
    <citation type="journal article" date="2022" name="Plant J.">
        <title>Chromosome-level genome of Camellia lanceoleosa provides a valuable resource for understanding genome evolution and self-incompatibility.</title>
        <authorList>
            <person name="Gong W."/>
            <person name="Xiao S."/>
            <person name="Wang L."/>
            <person name="Liao Z."/>
            <person name="Chang Y."/>
            <person name="Mo W."/>
            <person name="Hu G."/>
            <person name="Li W."/>
            <person name="Zhao G."/>
            <person name="Zhu H."/>
            <person name="Hu X."/>
            <person name="Ji K."/>
            <person name="Xiang X."/>
            <person name="Song Q."/>
            <person name="Yuan D."/>
            <person name="Jin S."/>
            <person name="Zhang L."/>
        </authorList>
    </citation>
    <scope>NUCLEOTIDE SEQUENCE [LARGE SCALE GENOMIC DNA]</scope>
    <source>
        <strain evidence="1">SQ_2022a</strain>
    </source>
</reference>
<keyword evidence="1" id="KW-0670">Pyruvate</keyword>